<keyword evidence="2" id="KW-0436">Ligase</keyword>
<dbReference type="NCBIfam" id="NF010191">
    <property type="entry name" value="PRK13670.1"/>
    <property type="match status" value="1"/>
</dbReference>
<dbReference type="PANTHER" id="PTHR37825">
    <property type="entry name" value="TRNA(MET) CYTIDINE ACETATE LIGASE"/>
    <property type="match status" value="1"/>
</dbReference>
<reference evidence="3 5" key="2">
    <citation type="submission" date="2019-02" db="EMBL/GenBank/DDBJ databases">
        <title>Genome sequencing of Clostridium botulinum clinical isolates.</title>
        <authorList>
            <person name="Brunt J."/>
            <person name="Van Vliet A.H.M."/>
            <person name="Stringer S.C."/>
            <person name="Grant K.A."/>
            <person name="Carter A.C."/>
            <person name="Peck M.W."/>
        </authorList>
    </citation>
    <scope>NUCLEOTIDE SEQUENCE [LARGE SCALE GENOMIC DNA]</scope>
    <source>
        <strain evidence="3 5">H142660711</strain>
    </source>
</reference>
<dbReference type="Pfam" id="PF05636">
    <property type="entry name" value="HIGH_NTase1"/>
    <property type="match status" value="1"/>
</dbReference>
<dbReference type="InterPro" id="IPR014729">
    <property type="entry name" value="Rossmann-like_a/b/a_fold"/>
</dbReference>
<keyword evidence="1 2" id="KW-0819">tRNA processing</keyword>
<proteinExistence type="inferred from homology"/>
<sequence>MNVSAIIVEYNPMHNGHLYHIKKTKELTNCDALVCIMSGNFVQRGFPSILDKWTKANMAISNGVDLVIELPTLYSLSSAEFFSFGAVSTLDSLNIINSICFGSEIGNINALQDIATTLLEEPLEYKILLKNYLDKGISFAKARNLALVELNRDNKIMSENINKILSLSNNILGIEYLKSLLLLNSSIKPFTITREGADYKDENLHKEYSSASSIRKYLKENKNINILKDFLPLEGFLEFKRLITKGYNFSMEDSMINYIRYKYISGYKNLHNLIDVSEGLDNRIYKSLEKNFTYDSLVGEIKSKRYAYSRIGRILCQYFIGFENYDLNSLLKSTPNYMRVLASNEAGLKVLKKIKKHSSTNIYTKVPKNTNTLLNLDIKATNAYSLLNNNIRFNEDYFRSPIIIKNTIY</sequence>
<evidence type="ECO:0000313" key="6">
    <source>
        <dbReference type="Proteomes" id="UP000663464"/>
    </source>
</evidence>
<evidence type="ECO:0000313" key="5">
    <source>
        <dbReference type="Proteomes" id="UP000473887"/>
    </source>
</evidence>
<accession>A0A0A2HFY5</accession>
<dbReference type="GO" id="GO:0016879">
    <property type="term" value="F:ligase activity, forming carbon-nitrogen bonds"/>
    <property type="evidence" value="ECO:0007669"/>
    <property type="project" value="UniProtKB-UniRule"/>
</dbReference>
<dbReference type="EMBL" id="SGKC01000096">
    <property type="protein sequence ID" value="NEZ94294.1"/>
    <property type="molecule type" value="Genomic_DNA"/>
</dbReference>
<comment type="subcellular location">
    <subcellularLocation>
        <location evidence="2">Cytoplasm</location>
    </subcellularLocation>
</comment>
<comment type="caution">
    <text evidence="2">Lacks conserved residue(s) required for the propagation of feature annotation.</text>
</comment>
<reference evidence="4" key="3">
    <citation type="submission" date="2021-02" db="EMBL/GenBank/DDBJ databases">
        <authorList>
            <person name="Dover N."/>
            <person name="Barash J.R."/>
            <person name="Bell J.M."/>
            <person name="Sylvester M.D."/>
            <person name="Arnon S."/>
        </authorList>
    </citation>
    <scope>NUCLEOTIDE SEQUENCE</scope>
    <source>
        <strain evidence="4">IBCA10-7060</strain>
    </source>
</reference>
<dbReference type="AlphaFoldDB" id="A0A0A2HFY5"/>
<organism evidence="3 5">
    <name type="scientific">Clostridium botulinum</name>
    <dbReference type="NCBI Taxonomy" id="1491"/>
    <lineage>
        <taxon>Bacteria</taxon>
        <taxon>Bacillati</taxon>
        <taxon>Bacillota</taxon>
        <taxon>Clostridia</taxon>
        <taxon>Eubacteriales</taxon>
        <taxon>Clostridiaceae</taxon>
        <taxon>Clostridium</taxon>
    </lineage>
</organism>
<dbReference type="EC" id="6.3.4.-" evidence="2"/>
<dbReference type="Proteomes" id="UP000663464">
    <property type="component" value="Chromosome"/>
</dbReference>
<keyword evidence="2" id="KW-0067">ATP-binding</keyword>
<dbReference type="Proteomes" id="UP000473887">
    <property type="component" value="Unassembled WGS sequence"/>
</dbReference>
<comment type="catalytic activity">
    <reaction evidence="2">
        <text>cytidine(34) in elongator tRNA(Met) + acetate + ATP = N(4)-acetylcytidine(34) in elongator tRNA(Met) + AMP + diphosphate</text>
        <dbReference type="Rhea" id="RHEA:58144"/>
        <dbReference type="Rhea" id="RHEA-COMP:10693"/>
        <dbReference type="Rhea" id="RHEA-COMP:10694"/>
        <dbReference type="ChEBI" id="CHEBI:30089"/>
        <dbReference type="ChEBI" id="CHEBI:30616"/>
        <dbReference type="ChEBI" id="CHEBI:33019"/>
        <dbReference type="ChEBI" id="CHEBI:74900"/>
        <dbReference type="ChEBI" id="CHEBI:82748"/>
        <dbReference type="ChEBI" id="CHEBI:456215"/>
    </reaction>
</comment>
<dbReference type="InterPro" id="IPR008513">
    <property type="entry name" value="tRNA(Met)_cyd_acetate_ligase"/>
</dbReference>
<evidence type="ECO:0000313" key="3">
    <source>
        <dbReference type="EMBL" id="NEZ94294.1"/>
    </source>
</evidence>
<dbReference type="GO" id="GO:0016740">
    <property type="term" value="F:transferase activity"/>
    <property type="evidence" value="ECO:0007669"/>
    <property type="project" value="UniProtKB-KW"/>
</dbReference>
<evidence type="ECO:0000256" key="1">
    <source>
        <dbReference type="ARBA" id="ARBA00022694"/>
    </source>
</evidence>
<comment type="function">
    <text evidence="2">Catalyzes the formation of N(4)-acetylcytidine (ac(4)C) at the wobble position of elongator tRNA(Met), using acetate and ATP as substrates. First activates an acetate ion to form acetyladenylate (Ac-AMP) and then transfers the acetyl group to tRNA to form ac(4)C34.</text>
</comment>
<protein>
    <recommendedName>
        <fullName evidence="2">tRNA(Met) cytidine acetate ligase</fullName>
        <ecNumber evidence="2">6.3.4.-</ecNumber>
    </recommendedName>
</protein>
<evidence type="ECO:0000256" key="2">
    <source>
        <dbReference type="HAMAP-Rule" id="MF_01539"/>
    </source>
</evidence>
<dbReference type="HAMAP" id="MF_01539">
    <property type="entry name" value="TmcAL"/>
    <property type="match status" value="1"/>
</dbReference>
<dbReference type="Gene3D" id="3.40.50.620">
    <property type="entry name" value="HUPs"/>
    <property type="match status" value="1"/>
</dbReference>
<gene>
    <name evidence="2" type="primary">tmcAL</name>
    <name evidence="3" type="ORF">EXM69_20750</name>
    <name evidence="4" type="ORF">JQS73_13365</name>
</gene>
<reference evidence="4 6" key="1">
    <citation type="journal article" date="2014" name="J. Infect. Dis.">
        <title>Molecular characterization of a novel botulinum neurotoxin type H gene.</title>
        <authorList>
            <person name="Dover N."/>
            <person name="Barash J.R."/>
            <person name="Hill K.K."/>
            <person name="Xie G."/>
            <person name="Arnon S.S."/>
        </authorList>
    </citation>
    <scope>NUCLEOTIDE SEQUENCE [LARGE SCALE GENOMIC DNA]</scope>
    <source>
        <strain evidence="4 6">IBCA10-7060</strain>
    </source>
</reference>
<dbReference type="PANTHER" id="PTHR37825:SF1">
    <property type="entry name" value="TRNA(MET) CYTIDINE ACETATE LIGASE"/>
    <property type="match status" value="1"/>
</dbReference>
<keyword evidence="2" id="KW-0820">tRNA-binding</keyword>
<dbReference type="EMBL" id="CP069280">
    <property type="protein sequence ID" value="QRI52411.1"/>
    <property type="molecule type" value="Genomic_DNA"/>
</dbReference>
<dbReference type="SMR" id="A0A0A2HFY5"/>
<dbReference type="GO" id="GO:0000049">
    <property type="term" value="F:tRNA binding"/>
    <property type="evidence" value="ECO:0007669"/>
    <property type="project" value="UniProtKB-KW"/>
</dbReference>
<name>A0A0A2HFY5_CLOBO</name>
<keyword evidence="2" id="KW-0963">Cytoplasm</keyword>
<comment type="similarity">
    <text evidence="2">Belongs to the TmcAL family.</text>
</comment>
<keyword evidence="2" id="KW-0547">Nucleotide-binding</keyword>
<dbReference type="SUPFAM" id="SSF52374">
    <property type="entry name" value="Nucleotidylyl transferase"/>
    <property type="match status" value="1"/>
</dbReference>
<dbReference type="GO" id="GO:0005524">
    <property type="term" value="F:ATP binding"/>
    <property type="evidence" value="ECO:0007669"/>
    <property type="project" value="UniProtKB-KW"/>
</dbReference>
<keyword evidence="2" id="KW-0694">RNA-binding</keyword>
<dbReference type="GO" id="GO:0006400">
    <property type="term" value="P:tRNA modification"/>
    <property type="evidence" value="ECO:0007669"/>
    <property type="project" value="UniProtKB-UniRule"/>
</dbReference>
<keyword evidence="3" id="KW-0808">Transferase</keyword>
<feature type="binding site" evidence="2">
    <location>
        <position position="169"/>
    </location>
    <ligand>
        <name>ATP</name>
        <dbReference type="ChEBI" id="CHEBI:30616"/>
    </ligand>
</feature>
<dbReference type="GO" id="GO:0005737">
    <property type="term" value="C:cytoplasm"/>
    <property type="evidence" value="ECO:0007669"/>
    <property type="project" value="UniProtKB-SubCell"/>
</dbReference>
<feature type="binding site" evidence="2">
    <location>
        <position position="102"/>
    </location>
    <ligand>
        <name>ATP</name>
        <dbReference type="ChEBI" id="CHEBI:30616"/>
    </ligand>
</feature>
<feature type="binding site" evidence="2">
    <location>
        <begin position="7"/>
        <end position="20"/>
    </location>
    <ligand>
        <name>ATP</name>
        <dbReference type="ChEBI" id="CHEBI:30616"/>
    </ligand>
</feature>
<evidence type="ECO:0000313" key="4">
    <source>
        <dbReference type="EMBL" id="QRI52411.1"/>
    </source>
</evidence>
<feature type="binding site" evidence="2">
    <location>
        <position position="194"/>
    </location>
    <ligand>
        <name>ATP</name>
        <dbReference type="ChEBI" id="CHEBI:30616"/>
    </ligand>
</feature>
<dbReference type="RefSeq" id="WP_004441451.1">
    <property type="nucleotide sequence ID" value="NZ_CP013845.1"/>
</dbReference>